<name>A0A1H6MZV7_9RHOB</name>
<protein>
    <submittedName>
        <fullName evidence="11">Sugar transferase involved in LPS biosynthesis (Colanic, teichoic acid)</fullName>
    </submittedName>
</protein>
<dbReference type="Proteomes" id="UP000199125">
    <property type="component" value="Unassembled WGS sequence"/>
</dbReference>
<keyword evidence="4 11" id="KW-0808">Transferase</keyword>
<evidence type="ECO:0000256" key="8">
    <source>
        <dbReference type="ARBA" id="ARBA00023169"/>
    </source>
</evidence>
<feature type="domain" description="Bacterial sugar transferase" evidence="10">
    <location>
        <begin position="28"/>
        <end position="217"/>
    </location>
</feature>
<dbReference type="PANTHER" id="PTHR30576">
    <property type="entry name" value="COLANIC BIOSYNTHESIS UDP-GLUCOSE LIPID CARRIER TRANSFERASE"/>
    <property type="match status" value="1"/>
</dbReference>
<evidence type="ECO:0000256" key="7">
    <source>
        <dbReference type="ARBA" id="ARBA00023136"/>
    </source>
</evidence>
<evidence type="ECO:0000256" key="3">
    <source>
        <dbReference type="ARBA" id="ARBA00022475"/>
    </source>
</evidence>
<keyword evidence="7 9" id="KW-0472">Membrane</keyword>
<dbReference type="PANTHER" id="PTHR30576:SF4">
    <property type="entry name" value="UNDECAPRENYL-PHOSPHATE GALACTOSE PHOSPHOTRANSFERASE"/>
    <property type="match status" value="1"/>
</dbReference>
<accession>A0A1H6MZV7</accession>
<comment type="similarity">
    <text evidence="2">Belongs to the bacterial sugar transferase family.</text>
</comment>
<evidence type="ECO:0000313" key="11">
    <source>
        <dbReference type="EMBL" id="SEI05290.1"/>
    </source>
</evidence>
<dbReference type="InterPro" id="IPR003362">
    <property type="entry name" value="Bact_transf"/>
</dbReference>
<evidence type="ECO:0000256" key="5">
    <source>
        <dbReference type="ARBA" id="ARBA00022692"/>
    </source>
</evidence>
<dbReference type="GO" id="GO:0000271">
    <property type="term" value="P:polysaccharide biosynthetic process"/>
    <property type="evidence" value="ECO:0007669"/>
    <property type="project" value="UniProtKB-KW"/>
</dbReference>
<sequence length="222" mass="24816">MSIERIGGVDSGPNAEHVTAPLYRYGGKRLLDITLVLLVLPILVFTVGLIALATLIIERHNPFYSQLRVGKGGSAFRIWKLRTMVPDADTLLESHLAANPAARAEWDRSQKLTHDPRITLVGRFLRQTSLDELPQLWNVLTGDMSLVGPRPMMLDQQKLYPSNAYYRLRPGLTGPWQVSARHHSAFADRARFDDAYDASLTLRGDISLLMQTVRVVLRGTGC</sequence>
<dbReference type="STRING" id="65735.SAMN04488075_2503"/>
<evidence type="ECO:0000256" key="9">
    <source>
        <dbReference type="SAM" id="Phobius"/>
    </source>
</evidence>
<evidence type="ECO:0000313" key="12">
    <source>
        <dbReference type="Proteomes" id="UP000199125"/>
    </source>
</evidence>
<keyword evidence="3" id="KW-1003">Cell membrane</keyword>
<organism evidence="11 12">
    <name type="scientific">Paracoccus alkenifer</name>
    <dbReference type="NCBI Taxonomy" id="65735"/>
    <lineage>
        <taxon>Bacteria</taxon>
        <taxon>Pseudomonadati</taxon>
        <taxon>Pseudomonadota</taxon>
        <taxon>Alphaproteobacteria</taxon>
        <taxon>Rhodobacterales</taxon>
        <taxon>Paracoccaceae</taxon>
        <taxon>Paracoccus</taxon>
    </lineage>
</organism>
<evidence type="ECO:0000256" key="1">
    <source>
        <dbReference type="ARBA" id="ARBA00004236"/>
    </source>
</evidence>
<dbReference type="GO" id="GO:0005886">
    <property type="term" value="C:plasma membrane"/>
    <property type="evidence" value="ECO:0007669"/>
    <property type="project" value="UniProtKB-SubCell"/>
</dbReference>
<evidence type="ECO:0000256" key="6">
    <source>
        <dbReference type="ARBA" id="ARBA00022989"/>
    </source>
</evidence>
<dbReference type="OrthoDB" id="9808602at2"/>
<evidence type="ECO:0000259" key="10">
    <source>
        <dbReference type="Pfam" id="PF02397"/>
    </source>
</evidence>
<comment type="subcellular location">
    <subcellularLocation>
        <location evidence="1">Cell membrane</location>
    </subcellularLocation>
</comment>
<dbReference type="GO" id="GO:0016780">
    <property type="term" value="F:phosphotransferase activity, for other substituted phosphate groups"/>
    <property type="evidence" value="ECO:0007669"/>
    <property type="project" value="TreeGrafter"/>
</dbReference>
<gene>
    <name evidence="11" type="ORF">SAMN04488075_2503</name>
</gene>
<dbReference type="Pfam" id="PF02397">
    <property type="entry name" value="Bac_transf"/>
    <property type="match status" value="1"/>
</dbReference>
<keyword evidence="6 9" id="KW-1133">Transmembrane helix</keyword>
<proteinExistence type="inferred from homology"/>
<evidence type="ECO:0000256" key="4">
    <source>
        <dbReference type="ARBA" id="ARBA00022679"/>
    </source>
</evidence>
<reference evidence="12" key="1">
    <citation type="submission" date="2016-10" db="EMBL/GenBank/DDBJ databases">
        <authorList>
            <person name="Varghese N."/>
            <person name="Submissions S."/>
        </authorList>
    </citation>
    <scope>NUCLEOTIDE SEQUENCE [LARGE SCALE GENOMIC DNA]</scope>
    <source>
        <strain evidence="12">DSM 11593</strain>
    </source>
</reference>
<evidence type="ECO:0000256" key="2">
    <source>
        <dbReference type="ARBA" id="ARBA00006464"/>
    </source>
</evidence>
<dbReference type="RefSeq" id="WP_090848420.1">
    <property type="nucleotide sequence ID" value="NZ_FNXG01000004.1"/>
</dbReference>
<dbReference type="AlphaFoldDB" id="A0A1H6MZV7"/>
<dbReference type="EMBL" id="FNXG01000004">
    <property type="protein sequence ID" value="SEI05290.1"/>
    <property type="molecule type" value="Genomic_DNA"/>
</dbReference>
<feature type="transmembrane region" description="Helical" evidence="9">
    <location>
        <begin position="33"/>
        <end position="57"/>
    </location>
</feature>
<keyword evidence="8" id="KW-0270">Exopolysaccharide synthesis</keyword>
<keyword evidence="12" id="KW-1185">Reference proteome</keyword>
<keyword evidence="5 9" id="KW-0812">Transmembrane</keyword>